<comment type="subcellular location">
    <subcellularLocation>
        <location evidence="1">Membrane</location>
        <topology evidence="1">Single-pass type I membrane protein</topology>
    </subcellularLocation>
</comment>
<evidence type="ECO:0000256" key="13">
    <source>
        <dbReference type="ARBA" id="ARBA00023170"/>
    </source>
</evidence>
<dbReference type="GO" id="GO:0004714">
    <property type="term" value="F:transmembrane receptor protein tyrosine kinase activity"/>
    <property type="evidence" value="ECO:0007669"/>
    <property type="project" value="UniProtKB-EC"/>
</dbReference>
<keyword evidence="14" id="KW-0325">Glycoprotein</keyword>
<evidence type="ECO:0000313" key="18">
    <source>
        <dbReference type="EMBL" id="ACT20714.1"/>
    </source>
</evidence>
<keyword evidence="4" id="KW-0808">Transferase</keyword>
<keyword evidence="7" id="KW-0547">Nucleotide-binding</keyword>
<dbReference type="Gene3D" id="3.80.20.20">
    <property type="entry name" value="Receptor L-domain"/>
    <property type="match status" value="2"/>
</dbReference>
<dbReference type="GO" id="GO:0005886">
    <property type="term" value="C:plasma membrane"/>
    <property type="evidence" value="ECO:0007669"/>
    <property type="project" value="TreeGrafter"/>
</dbReference>
<evidence type="ECO:0000256" key="15">
    <source>
        <dbReference type="ARBA" id="ARBA00051243"/>
    </source>
</evidence>
<dbReference type="SUPFAM" id="SSF57184">
    <property type="entry name" value="Growth factor receptor domain"/>
    <property type="match status" value="1"/>
</dbReference>
<dbReference type="EMBL" id="GQ214553">
    <property type="protein sequence ID" value="ACT20714.1"/>
    <property type="molecule type" value="mRNA"/>
</dbReference>
<dbReference type="Gene3D" id="3.30.200.20">
    <property type="entry name" value="Phosphorylase Kinase, domain 1"/>
    <property type="match status" value="1"/>
</dbReference>
<dbReference type="SMART" id="SM00219">
    <property type="entry name" value="TyrKc"/>
    <property type="match status" value="1"/>
</dbReference>
<keyword evidence="11 16" id="KW-0472">Membrane</keyword>
<evidence type="ECO:0000256" key="5">
    <source>
        <dbReference type="ARBA" id="ARBA00022692"/>
    </source>
</evidence>
<dbReference type="InterPro" id="IPR006212">
    <property type="entry name" value="Furin_repeat"/>
</dbReference>
<name>C7DT89_SCHJA</name>
<dbReference type="InterPro" id="IPR001245">
    <property type="entry name" value="Ser-Thr/Tyr_kinase_cat_dom"/>
</dbReference>
<evidence type="ECO:0000256" key="10">
    <source>
        <dbReference type="ARBA" id="ARBA00022989"/>
    </source>
</evidence>
<keyword evidence="10 16" id="KW-1133">Transmembrane helix</keyword>
<protein>
    <recommendedName>
        <fullName evidence="2">receptor protein-tyrosine kinase</fullName>
        <ecNumber evidence="2">2.7.10.1</ecNumber>
    </recommendedName>
</protein>
<dbReference type="PROSITE" id="PS00109">
    <property type="entry name" value="PROTEIN_KINASE_TYR"/>
    <property type="match status" value="1"/>
</dbReference>
<dbReference type="PANTHER" id="PTHR24416">
    <property type="entry name" value="TYROSINE-PROTEIN KINASE RECEPTOR"/>
    <property type="match status" value="1"/>
</dbReference>
<dbReference type="EC" id="2.7.10.1" evidence="2"/>
<proteinExistence type="evidence at transcript level"/>
<keyword evidence="9" id="KW-0067">ATP-binding</keyword>
<dbReference type="InterPro" id="IPR036941">
    <property type="entry name" value="Rcpt_L-dom_sf"/>
</dbReference>
<dbReference type="GO" id="GO:0007169">
    <property type="term" value="P:cell surface receptor protein tyrosine kinase signaling pathway"/>
    <property type="evidence" value="ECO:0007669"/>
    <property type="project" value="TreeGrafter"/>
</dbReference>
<evidence type="ECO:0000259" key="17">
    <source>
        <dbReference type="PROSITE" id="PS50011"/>
    </source>
</evidence>
<dbReference type="InterPro" id="IPR003961">
    <property type="entry name" value="FN3_dom"/>
</dbReference>
<dbReference type="InterPro" id="IPR008266">
    <property type="entry name" value="Tyr_kinase_AS"/>
</dbReference>
<sequence>MQTTHPQTIRTADLVVCTYSEINASSMVPRFALVICTPHVIVSLHPNLRNVFPNHHCKDCSGRLLNLRESNNLSSLTNCSTIHGTLVIRNLDDSCCLSINCSLPNVVEITGSLIIENGNCSGDLSTLLPNLTVIRNQVIPSTEHNYGNSQISDYSLIIRHTKLKGIGLWKLKTLNSYPIALIDNPLMCFVDTVNWNALISTPTTGSIMSYRSVREQLVRFNLGNFCPDHRSANCFSYPDDSSRSSCWSANSCQAKCSSVCTVNGLPCYLNDPEKCCDSECSGGCSGPSPSDCLSCKHVNLNGTCLSHCPSSYYLLNNLYCIARDECINRQEIIENVHGNYLANYSIFNFTCILKCPLHYVRSVSGECQFRPDSKFLKRACGDINMYKVSDLKQVRGCVTAQSILISIRDCEDADTSEFMDAFSDLEEIYTSLHVISSDSLQSLAFLRSLRVIHGLNRDGTVPSGSRKTVLEIAWNSQLKSLWLPVSSTLIIQHGRVMFTLNRNLCPNDVKKFINFNVNLSRNLSNLEFDLIEKSNGAIGLCRTHRLNLSMNYVYQRSISFTITNTPAWNDLRQILPTTVYYRYIGIDESESIIETICDKSWHIHEPKCHKVIEPITNMDFFHGTQSSGLKLHCEVNYLNPAQRYQAYVEIRTMFNSEGALSQVFTFQTKQDKPSSPTDFRAYPLNSNKIQLYWNSPDNPNGQIVEYHVWYRRLSLNVSSFGDGAFCTDGRVSSRLMSLPTMSNGNTVNNLPQHSTSYVNLSKTIKRICSCTSCTAFCIKPSVQLEKTNNGGRNTLLRLNTIQGSIFNGRPSNDNHYGSDYEKLTRFECLDMIRFEDSLQNLLLFSRIKSPLKIRRKRNIRSNFLDFLNSKEIEQHHHHYFSREWDGHLRISANPNIIGNHELINNTVSGVLIDGLHHYSEYLFVISACHSPHDINGEPLITSNTTFFNDNDDNLVSDMPWCSSRNVVWQRTEASIGVDDVDSDSIQLIDENIDTNICLSSSETSLSGLMKQEANLCNKMFNFSSIDFSESNHTRIGKSSKTTAKRLQWSPPLQPNGLTLYYWIRYRRLDVELKLKKLSSTVATHEQAWSVICLNAINLSNSINENTSANRFVSVQLYDLRSGVYEFQIMSVSLSGNGSWTSLKQFKVFDTSVHTTWGFLEEHYYILILGFILSIVLLGLAVVYIERRVSRRRLENKPSRDEQLELIIAGISNEWVIPMSDLILDTDSPLGRGSFGMVYKGCLLRLSTPASQQILIDTNGNGRESTANSKHVISLGSVGLEVAVKTLFPASTMDDIREFYNEASFMKKLRCKYIVQFLGIALRQLSNHPVIVMEYMAFGDLATYLRQQMSKDDCPHGSIEPKLAINWAIQLAIGMSYLSELCIIHRDLAARNCLVNSVLTVKIADFGLARLVSNREYYRKIGQARLPVRWMAPESLSSAYFTSKSDVWSYGVVLWEIATFASLPYPGLSHEEVMKYVCEGGHLTLPDCSTKLPIILLTLMNMCWEFEPAKRPTFSEILFKLNSSTSSECIFDMK</sequence>
<dbReference type="InterPro" id="IPR050122">
    <property type="entry name" value="RTK"/>
</dbReference>
<dbReference type="Pfam" id="PF01030">
    <property type="entry name" value="Recep_L_domain"/>
    <property type="match status" value="2"/>
</dbReference>
<dbReference type="SMART" id="SM00261">
    <property type="entry name" value="FU"/>
    <property type="match status" value="1"/>
</dbReference>
<comment type="catalytic activity">
    <reaction evidence="15">
        <text>L-tyrosyl-[protein] + ATP = O-phospho-L-tyrosyl-[protein] + ADP + H(+)</text>
        <dbReference type="Rhea" id="RHEA:10596"/>
        <dbReference type="Rhea" id="RHEA-COMP:10136"/>
        <dbReference type="Rhea" id="RHEA-COMP:20101"/>
        <dbReference type="ChEBI" id="CHEBI:15378"/>
        <dbReference type="ChEBI" id="CHEBI:30616"/>
        <dbReference type="ChEBI" id="CHEBI:46858"/>
        <dbReference type="ChEBI" id="CHEBI:61978"/>
        <dbReference type="ChEBI" id="CHEBI:456216"/>
        <dbReference type="EC" id="2.7.10.1"/>
    </reaction>
</comment>
<dbReference type="GO" id="GO:0043235">
    <property type="term" value="C:receptor complex"/>
    <property type="evidence" value="ECO:0007669"/>
    <property type="project" value="TreeGrafter"/>
</dbReference>
<keyword evidence="3" id="KW-0597">Phosphoprotein</keyword>
<dbReference type="GO" id="GO:0005524">
    <property type="term" value="F:ATP binding"/>
    <property type="evidence" value="ECO:0007669"/>
    <property type="project" value="UniProtKB-KW"/>
</dbReference>
<evidence type="ECO:0000256" key="8">
    <source>
        <dbReference type="ARBA" id="ARBA00022777"/>
    </source>
</evidence>
<dbReference type="InterPro" id="IPR011009">
    <property type="entry name" value="Kinase-like_dom_sf"/>
</dbReference>
<keyword evidence="12" id="KW-0829">Tyrosine-protein kinase</keyword>
<dbReference type="InterPro" id="IPR000494">
    <property type="entry name" value="Rcpt_L-dom"/>
</dbReference>
<evidence type="ECO:0000256" key="7">
    <source>
        <dbReference type="ARBA" id="ARBA00022741"/>
    </source>
</evidence>
<accession>C7DT89</accession>
<dbReference type="FunFam" id="1.10.510.10:FF:000554">
    <property type="entry name" value="Predicted protein"/>
    <property type="match status" value="1"/>
</dbReference>
<dbReference type="Gene3D" id="2.10.220.10">
    <property type="entry name" value="Hormone Receptor, Insulin-like Growth Factor Receptor 1, Chain A, domain 2"/>
    <property type="match status" value="1"/>
</dbReference>
<dbReference type="CDD" id="cd00063">
    <property type="entry name" value="FN3"/>
    <property type="match status" value="2"/>
</dbReference>
<dbReference type="PANTHER" id="PTHR24416:SF611">
    <property type="entry name" value="TYROSINE-PROTEIN KINASE TRANSMEMBRANE RECEPTOR ROR"/>
    <property type="match status" value="1"/>
</dbReference>
<evidence type="ECO:0000256" key="4">
    <source>
        <dbReference type="ARBA" id="ARBA00022679"/>
    </source>
</evidence>
<evidence type="ECO:0000256" key="9">
    <source>
        <dbReference type="ARBA" id="ARBA00022840"/>
    </source>
</evidence>
<dbReference type="CDD" id="cd00064">
    <property type="entry name" value="FU"/>
    <property type="match status" value="1"/>
</dbReference>
<evidence type="ECO:0000256" key="6">
    <source>
        <dbReference type="ARBA" id="ARBA00022737"/>
    </source>
</evidence>
<evidence type="ECO:0000256" key="12">
    <source>
        <dbReference type="ARBA" id="ARBA00023137"/>
    </source>
</evidence>
<keyword evidence="6" id="KW-0677">Repeat</keyword>
<dbReference type="InterPro" id="IPR009030">
    <property type="entry name" value="Growth_fac_rcpt_cys_sf"/>
</dbReference>
<dbReference type="SUPFAM" id="SSF49265">
    <property type="entry name" value="Fibronectin type III"/>
    <property type="match status" value="2"/>
</dbReference>
<keyword evidence="8" id="KW-0418">Kinase</keyword>
<dbReference type="InterPro" id="IPR006211">
    <property type="entry name" value="Furin-like_Cys-rich_dom"/>
</dbReference>
<keyword evidence="5 16" id="KW-0812">Transmembrane</keyword>
<dbReference type="SUPFAM" id="SSF56112">
    <property type="entry name" value="Protein kinase-like (PK-like)"/>
    <property type="match status" value="1"/>
</dbReference>
<evidence type="ECO:0000256" key="14">
    <source>
        <dbReference type="ARBA" id="ARBA00023180"/>
    </source>
</evidence>
<dbReference type="InterPro" id="IPR000719">
    <property type="entry name" value="Prot_kinase_dom"/>
</dbReference>
<feature type="transmembrane region" description="Helical" evidence="16">
    <location>
        <begin position="1163"/>
        <end position="1184"/>
    </location>
</feature>
<evidence type="ECO:0000256" key="2">
    <source>
        <dbReference type="ARBA" id="ARBA00011902"/>
    </source>
</evidence>
<evidence type="ECO:0000256" key="1">
    <source>
        <dbReference type="ARBA" id="ARBA00004479"/>
    </source>
</evidence>
<evidence type="ECO:0000256" key="11">
    <source>
        <dbReference type="ARBA" id="ARBA00023136"/>
    </source>
</evidence>
<gene>
    <name evidence="18" type="primary">IR-1</name>
</gene>
<dbReference type="PRINTS" id="PR00109">
    <property type="entry name" value="TYRKINASE"/>
</dbReference>
<evidence type="ECO:0000256" key="16">
    <source>
        <dbReference type="SAM" id="Phobius"/>
    </source>
</evidence>
<dbReference type="PROSITE" id="PS50011">
    <property type="entry name" value="PROTEIN_KINASE_DOM"/>
    <property type="match status" value="1"/>
</dbReference>
<dbReference type="InterPro" id="IPR013783">
    <property type="entry name" value="Ig-like_fold"/>
</dbReference>
<evidence type="ECO:0000256" key="3">
    <source>
        <dbReference type="ARBA" id="ARBA00022553"/>
    </source>
</evidence>
<reference evidence="18" key="1">
    <citation type="journal article" date="2010" name="PLoS ONE">
        <title>Cloning and Characterisation of Schistosoma japonicum Insulin Receptors.</title>
        <authorList>
            <person name="You H."/>
            <person name="Zhang W."/>
            <person name="Jones M.K."/>
            <person name="Gobert G.N."/>
            <person name="Mulvenna J."/>
            <person name="Rees G."/>
            <person name="Spanevello M."/>
            <person name="Blair D."/>
            <person name="Duke M."/>
            <person name="Brehm K."/>
            <person name="McManus D.P."/>
        </authorList>
    </citation>
    <scope>NUCLEOTIDE SEQUENCE</scope>
</reference>
<dbReference type="Pfam" id="PF00757">
    <property type="entry name" value="Furin-like"/>
    <property type="match status" value="1"/>
</dbReference>
<feature type="domain" description="Protein kinase" evidence="17">
    <location>
        <begin position="1223"/>
        <end position="1524"/>
    </location>
</feature>
<dbReference type="InterPro" id="IPR020635">
    <property type="entry name" value="Tyr_kinase_cat_dom"/>
</dbReference>
<dbReference type="Gene3D" id="2.60.40.10">
    <property type="entry name" value="Immunoglobulins"/>
    <property type="match status" value="3"/>
</dbReference>
<dbReference type="InterPro" id="IPR036116">
    <property type="entry name" value="FN3_sf"/>
</dbReference>
<dbReference type="Gene3D" id="1.10.510.10">
    <property type="entry name" value="Transferase(Phosphotransferase) domain 1"/>
    <property type="match status" value="1"/>
</dbReference>
<keyword evidence="13 18" id="KW-0675">Receptor</keyword>
<dbReference type="Pfam" id="PF07714">
    <property type="entry name" value="PK_Tyr_Ser-Thr"/>
    <property type="match status" value="1"/>
</dbReference>
<dbReference type="SUPFAM" id="SSF52058">
    <property type="entry name" value="L domain-like"/>
    <property type="match status" value="2"/>
</dbReference>
<organism evidence="18">
    <name type="scientific">Schistosoma japonicum</name>
    <name type="common">Blood fluke</name>
    <dbReference type="NCBI Taxonomy" id="6182"/>
    <lineage>
        <taxon>Eukaryota</taxon>
        <taxon>Metazoa</taxon>
        <taxon>Spiralia</taxon>
        <taxon>Lophotrochozoa</taxon>
        <taxon>Platyhelminthes</taxon>
        <taxon>Trematoda</taxon>
        <taxon>Digenea</taxon>
        <taxon>Strigeidida</taxon>
        <taxon>Schistosomatoidea</taxon>
        <taxon>Schistosomatidae</taxon>
        <taxon>Schistosoma</taxon>
    </lineage>
</organism>